<accession>A0A2N6VQA1</accession>
<keyword evidence="2" id="KW-1133">Transmembrane helix</keyword>
<keyword evidence="2" id="KW-0472">Membrane</keyword>
<evidence type="ECO:0000313" key="3">
    <source>
        <dbReference type="EMBL" id="PMD06287.1"/>
    </source>
</evidence>
<keyword evidence="2" id="KW-0812">Transmembrane</keyword>
<dbReference type="OrthoDB" id="4808013at2"/>
<dbReference type="Proteomes" id="UP000235598">
    <property type="component" value="Unassembled WGS sequence"/>
</dbReference>
<comment type="caution">
    <text evidence="3">The sequence shown here is derived from an EMBL/GenBank/DDBJ whole genome shotgun (WGS) entry which is preliminary data.</text>
</comment>
<dbReference type="RefSeq" id="WP_102237936.1">
    <property type="nucleotide sequence ID" value="NZ_PNHK01000001.1"/>
</dbReference>
<organism evidence="3 4">
    <name type="scientific">Brevibacterium paucivorans</name>
    <dbReference type="NCBI Taxonomy" id="170994"/>
    <lineage>
        <taxon>Bacteria</taxon>
        <taxon>Bacillati</taxon>
        <taxon>Actinomycetota</taxon>
        <taxon>Actinomycetes</taxon>
        <taxon>Micrococcales</taxon>
        <taxon>Brevibacteriaceae</taxon>
        <taxon>Brevibacterium</taxon>
    </lineage>
</organism>
<evidence type="ECO:0000313" key="4">
    <source>
        <dbReference type="Proteomes" id="UP000235598"/>
    </source>
</evidence>
<sequence length="137" mass="14885">MKNSDNGDSVPEWERLSEDERVRDEDWDAIVADFGRSTAYNSEVSAEEVTEYLEQREDWEGPVVEKVNLSDAQPARVVSLVALVGGILAIIVLVLFVRPVPMWASIVCVVAAAGGGVGAIFTLPKERRPDDDGGAQV</sequence>
<protein>
    <submittedName>
        <fullName evidence="3">Uncharacterized protein</fullName>
    </submittedName>
</protein>
<evidence type="ECO:0000256" key="2">
    <source>
        <dbReference type="SAM" id="Phobius"/>
    </source>
</evidence>
<name>A0A2N6VQA1_9MICO</name>
<proteinExistence type="predicted"/>
<feature type="region of interest" description="Disordered" evidence="1">
    <location>
        <begin position="1"/>
        <end position="20"/>
    </location>
</feature>
<dbReference type="EMBL" id="PNHK01000001">
    <property type="protein sequence ID" value="PMD06287.1"/>
    <property type="molecule type" value="Genomic_DNA"/>
</dbReference>
<feature type="transmembrane region" description="Helical" evidence="2">
    <location>
        <begin position="77"/>
        <end position="97"/>
    </location>
</feature>
<evidence type="ECO:0000256" key="1">
    <source>
        <dbReference type="SAM" id="MobiDB-lite"/>
    </source>
</evidence>
<gene>
    <name evidence="3" type="ORF">CJ199_02635</name>
</gene>
<dbReference type="AlphaFoldDB" id="A0A2N6VQA1"/>
<feature type="transmembrane region" description="Helical" evidence="2">
    <location>
        <begin position="103"/>
        <end position="123"/>
    </location>
</feature>
<reference evidence="3 4" key="1">
    <citation type="submission" date="2017-09" db="EMBL/GenBank/DDBJ databases">
        <title>Bacterial strain isolated from the female urinary microbiota.</title>
        <authorList>
            <person name="Thomas-White K."/>
            <person name="Kumar N."/>
            <person name="Forster S."/>
            <person name="Putonti C."/>
            <person name="Lawley T."/>
            <person name="Wolfe A.J."/>
        </authorList>
    </citation>
    <scope>NUCLEOTIDE SEQUENCE [LARGE SCALE GENOMIC DNA]</scope>
    <source>
        <strain evidence="3 4">UMB1301</strain>
    </source>
</reference>